<keyword evidence="1" id="KW-0812">Transmembrane</keyword>
<name>A0A844ZPQ2_9SPHN</name>
<accession>A0A844ZPQ2</accession>
<feature type="transmembrane region" description="Helical" evidence="1">
    <location>
        <begin position="236"/>
        <end position="257"/>
    </location>
</feature>
<evidence type="ECO:0000256" key="1">
    <source>
        <dbReference type="SAM" id="Phobius"/>
    </source>
</evidence>
<protein>
    <submittedName>
        <fullName evidence="2">Uncharacterized protein</fullName>
    </submittedName>
</protein>
<proteinExistence type="predicted"/>
<keyword evidence="1" id="KW-0472">Membrane</keyword>
<dbReference type="Proteomes" id="UP000442714">
    <property type="component" value="Unassembled WGS sequence"/>
</dbReference>
<feature type="transmembrane region" description="Helical" evidence="1">
    <location>
        <begin position="209"/>
        <end position="230"/>
    </location>
</feature>
<keyword evidence="3" id="KW-1185">Reference proteome</keyword>
<dbReference type="OrthoDB" id="8477220at2"/>
<keyword evidence="1" id="KW-1133">Transmembrane helix</keyword>
<dbReference type="RefSeq" id="WP_160603804.1">
    <property type="nucleotide sequence ID" value="NZ_WTYX01000001.1"/>
</dbReference>
<gene>
    <name evidence="2" type="ORF">GRI41_05830</name>
</gene>
<dbReference type="EMBL" id="WTYX01000001">
    <property type="protein sequence ID" value="MXO90331.1"/>
    <property type="molecule type" value="Genomic_DNA"/>
</dbReference>
<dbReference type="AlphaFoldDB" id="A0A844ZPQ2"/>
<organism evidence="2 3">
    <name type="scientific">Pontixanthobacter aquaemixtae</name>
    <dbReference type="NCBI Taxonomy" id="1958940"/>
    <lineage>
        <taxon>Bacteria</taxon>
        <taxon>Pseudomonadati</taxon>
        <taxon>Pseudomonadota</taxon>
        <taxon>Alphaproteobacteria</taxon>
        <taxon>Sphingomonadales</taxon>
        <taxon>Erythrobacteraceae</taxon>
        <taxon>Pontixanthobacter</taxon>
    </lineage>
</organism>
<evidence type="ECO:0000313" key="2">
    <source>
        <dbReference type="EMBL" id="MXO90331.1"/>
    </source>
</evidence>
<reference evidence="2 3" key="1">
    <citation type="submission" date="2019-12" db="EMBL/GenBank/DDBJ databases">
        <title>Genomic-based taxomic classification of the family Erythrobacteraceae.</title>
        <authorList>
            <person name="Xu L."/>
        </authorList>
    </citation>
    <scope>NUCLEOTIDE SEQUENCE [LARGE SCALE GENOMIC DNA]</scope>
    <source>
        <strain evidence="2 3">KCTC 52763</strain>
    </source>
</reference>
<feature type="transmembrane region" description="Helical" evidence="1">
    <location>
        <begin position="293"/>
        <end position="313"/>
    </location>
</feature>
<feature type="transmembrane region" description="Helical" evidence="1">
    <location>
        <begin position="333"/>
        <end position="364"/>
    </location>
</feature>
<comment type="caution">
    <text evidence="2">The sequence shown here is derived from an EMBL/GenBank/DDBJ whole genome shotgun (WGS) entry which is preliminary data.</text>
</comment>
<feature type="transmembrane region" description="Helical" evidence="1">
    <location>
        <begin position="269"/>
        <end position="287"/>
    </location>
</feature>
<sequence length="374" mass="39779">MLERQLDFALANQCETVVCLSETLHPELISLQQKAERAGVRFQTIRDFRPLSGLVSSADELLVIADGLAFDSQLAQEILVGRRKVVILPAETAVPEGFERLDRDVAWGGLMLASGALVEQLAQMPTDIDPQSSLLRLALQSGTKTAPLPDHAIADHQWILVQEQGKLQEFEKRWLGNAAQPASFVAPVTAAADRAALTVLKRHDRPISAARAVGGLGYALLALALVSGYFGFPIAGFVAAALAAFAARFSLTISAILRGSGDQTKGGKILAKLPPAVLDLVLMVLVIQTVEPAAQTAALFAVLMLFGLLRLGVVSTAPSRPGKWRELLEDRGVLSGILGVGLAFGQLTVVIQLLAAFLLIALLVQSYSVKLTGD</sequence>
<evidence type="ECO:0000313" key="3">
    <source>
        <dbReference type="Proteomes" id="UP000442714"/>
    </source>
</evidence>